<reference evidence="6 7" key="1">
    <citation type="submission" date="2019-11" db="EMBL/GenBank/DDBJ databases">
        <authorList>
            <person name="Ay H."/>
        </authorList>
    </citation>
    <scope>NUCLEOTIDE SEQUENCE [LARGE SCALE GENOMIC DNA]</scope>
    <source>
        <strain evidence="6 7">BG9H</strain>
    </source>
</reference>
<evidence type="ECO:0000256" key="4">
    <source>
        <dbReference type="SAM" id="MobiDB-lite"/>
    </source>
</evidence>
<proteinExistence type="predicted"/>
<feature type="compositionally biased region" description="Low complexity" evidence="4">
    <location>
        <begin position="129"/>
        <end position="153"/>
    </location>
</feature>
<feature type="domain" description="HTH gntR-type" evidence="5">
    <location>
        <begin position="12"/>
        <end position="80"/>
    </location>
</feature>
<evidence type="ECO:0000259" key="5">
    <source>
        <dbReference type="PROSITE" id="PS50949"/>
    </source>
</evidence>
<evidence type="ECO:0000256" key="2">
    <source>
        <dbReference type="ARBA" id="ARBA00023125"/>
    </source>
</evidence>
<protein>
    <submittedName>
        <fullName evidence="6">GntR family transcriptional regulator</fullName>
    </submittedName>
</protein>
<dbReference type="SUPFAM" id="SSF46785">
    <property type="entry name" value="Winged helix' DNA-binding domain"/>
    <property type="match status" value="1"/>
</dbReference>
<name>A0ABS6YVE2_9ACTN</name>
<gene>
    <name evidence="6" type="ORF">GKQ77_28240</name>
</gene>
<organism evidence="6 7">
    <name type="scientific">Streptomyces anatolicus</name>
    <dbReference type="NCBI Taxonomy" id="2675858"/>
    <lineage>
        <taxon>Bacteria</taxon>
        <taxon>Bacillati</taxon>
        <taxon>Actinomycetota</taxon>
        <taxon>Actinomycetes</taxon>
        <taxon>Kitasatosporales</taxon>
        <taxon>Streptomycetaceae</taxon>
        <taxon>Streptomyces</taxon>
    </lineage>
</organism>
<dbReference type="SMART" id="SM00345">
    <property type="entry name" value="HTH_GNTR"/>
    <property type="match status" value="1"/>
</dbReference>
<evidence type="ECO:0000256" key="3">
    <source>
        <dbReference type="ARBA" id="ARBA00023163"/>
    </source>
</evidence>
<keyword evidence="3" id="KW-0804">Transcription</keyword>
<dbReference type="PANTHER" id="PTHR38445:SF7">
    <property type="entry name" value="GNTR-FAMILY TRANSCRIPTIONAL REGULATOR"/>
    <property type="match status" value="1"/>
</dbReference>
<dbReference type="InterPro" id="IPR000524">
    <property type="entry name" value="Tscrpt_reg_HTH_GntR"/>
</dbReference>
<evidence type="ECO:0000313" key="7">
    <source>
        <dbReference type="Proteomes" id="UP001197114"/>
    </source>
</evidence>
<evidence type="ECO:0000313" key="6">
    <source>
        <dbReference type="EMBL" id="MBW5425405.1"/>
    </source>
</evidence>
<keyword evidence="7" id="KW-1185">Reference proteome</keyword>
<dbReference type="Gene3D" id="1.10.10.10">
    <property type="entry name" value="Winged helix-like DNA-binding domain superfamily/Winged helix DNA-binding domain"/>
    <property type="match status" value="1"/>
</dbReference>
<dbReference type="InterPro" id="IPR036390">
    <property type="entry name" value="WH_DNA-bd_sf"/>
</dbReference>
<sequence length="171" mass="18059">MVEYRIDRRSGVATYLQIVQQTQQALRLGLLAPGDKLPTAREVVAATAINPNTVLKAYRELEREGLVEARRGLGTFVRKSLGSAPADSPLRGELAEWAARARAAGLEKDDVAALFNAVLEEQFAPPREPTATRAQTATRTPTATHTPAVSPAPAATPAPAASPAPTRGDSA</sequence>
<dbReference type="Proteomes" id="UP001197114">
    <property type="component" value="Unassembled WGS sequence"/>
</dbReference>
<evidence type="ECO:0000256" key="1">
    <source>
        <dbReference type="ARBA" id="ARBA00023015"/>
    </source>
</evidence>
<accession>A0ABS6YVE2</accession>
<dbReference type="InterPro" id="IPR036388">
    <property type="entry name" value="WH-like_DNA-bd_sf"/>
</dbReference>
<keyword evidence="2" id="KW-0238">DNA-binding</keyword>
<dbReference type="Pfam" id="PF00392">
    <property type="entry name" value="GntR"/>
    <property type="match status" value="1"/>
</dbReference>
<keyword evidence="1" id="KW-0805">Transcription regulation</keyword>
<dbReference type="RefSeq" id="WP_219691794.1">
    <property type="nucleotide sequence ID" value="NZ_WMBF01000505.1"/>
</dbReference>
<dbReference type="PANTHER" id="PTHR38445">
    <property type="entry name" value="HTH-TYPE TRANSCRIPTIONAL REPRESSOR YTRA"/>
    <property type="match status" value="1"/>
</dbReference>
<dbReference type="EMBL" id="WMBF01000505">
    <property type="protein sequence ID" value="MBW5425405.1"/>
    <property type="molecule type" value="Genomic_DNA"/>
</dbReference>
<feature type="region of interest" description="Disordered" evidence="4">
    <location>
        <begin position="123"/>
        <end position="171"/>
    </location>
</feature>
<dbReference type="PROSITE" id="PS50949">
    <property type="entry name" value="HTH_GNTR"/>
    <property type="match status" value="1"/>
</dbReference>
<comment type="caution">
    <text evidence="6">The sequence shown here is derived from an EMBL/GenBank/DDBJ whole genome shotgun (WGS) entry which is preliminary data.</text>
</comment>
<dbReference type="CDD" id="cd07377">
    <property type="entry name" value="WHTH_GntR"/>
    <property type="match status" value="1"/>
</dbReference>